<sequence length="539" mass="60603">MQTDHRFRNLIDTVSAKIRTPSFRRGIRTASVALIVAVFAVGTALGVYSLAAYCPIRLYVETGKTAQTLEGFGASSAWTFQQLGATGTPDARSGAVDLLYGESGLELSIFRYNIGAGSAETRFDNVLPYSNDWFDKARRAESFFVAETYRTDADFADPDNYDFETRDVAVQQMFKASLATGNIRRVVFFANSPHYLMTKSGTCTGREVQQDNLKESSYEAFADYLLIIVGALYRKHLADLPVVPEVYISPINEPQWDWGGDGASQEGCHYDPEPLAAFYDVFYRKLTAWNAAHGTDFRLDAFESGNYKKYVTRDDYRDYLDAMSRYDYFDKIDTLSFHAYGAEDSLYHRKQFSRFMDSHYPDFKVSSTEFCELQWGRFDTMESGLYLGKVILRDLTMIDAVDWSWWLAVSTGDYNDGLVYWDTAKDGTQSLSVLKRYYVMGHFTKWLSAGDVRVATGSSDVTGWSGIDFGAFLKPDGTLVLIFLNDGAERTVRLSGLEGNRTGTRILTTQNVTWEESAFVLSDTITLPADSAMTVLLNP</sequence>
<dbReference type="EMBL" id="DVOH01000040">
    <property type="protein sequence ID" value="HIV00542.1"/>
    <property type="molecule type" value="Genomic_DNA"/>
</dbReference>
<keyword evidence="1" id="KW-1133">Transmembrane helix</keyword>
<reference evidence="4" key="1">
    <citation type="submission" date="2020-10" db="EMBL/GenBank/DDBJ databases">
        <authorList>
            <person name="Gilroy R."/>
        </authorList>
    </citation>
    <scope>NUCLEOTIDE SEQUENCE</scope>
    <source>
        <strain evidence="4">23406</strain>
    </source>
</reference>
<proteinExistence type="predicted"/>
<dbReference type="AlphaFoldDB" id="A0A9D1NCE9"/>
<dbReference type="InterPro" id="IPR039514">
    <property type="entry name" value="6GAL-like"/>
</dbReference>
<feature type="domain" description="Glycosyl hydrolase family 30 beta sandwich" evidence="3">
    <location>
        <begin position="452"/>
        <end position="535"/>
    </location>
</feature>
<dbReference type="PANTHER" id="PTHR42767">
    <property type="entry name" value="ENDO-BETA-1,6-GALACTANASE"/>
    <property type="match status" value="1"/>
</dbReference>
<feature type="transmembrane region" description="Helical" evidence="1">
    <location>
        <begin position="29"/>
        <end position="51"/>
    </location>
</feature>
<evidence type="ECO:0000313" key="5">
    <source>
        <dbReference type="Proteomes" id="UP000886891"/>
    </source>
</evidence>
<dbReference type="Pfam" id="PF17189">
    <property type="entry name" value="Glyco_hydro_30C"/>
    <property type="match status" value="1"/>
</dbReference>
<dbReference type="PANTHER" id="PTHR42767:SF1">
    <property type="entry name" value="ENDO-BETA-1,6-GALACTANASE-LIKE DOMAIN-CONTAINING PROTEIN"/>
    <property type="match status" value="1"/>
</dbReference>
<dbReference type="InterPro" id="IPR017853">
    <property type="entry name" value="GH"/>
</dbReference>
<comment type="caution">
    <text evidence="4">The sequence shown here is derived from an EMBL/GenBank/DDBJ whole genome shotgun (WGS) entry which is preliminary data.</text>
</comment>
<reference evidence="4" key="2">
    <citation type="journal article" date="2021" name="PeerJ">
        <title>Extensive microbial diversity within the chicken gut microbiome revealed by metagenomics and culture.</title>
        <authorList>
            <person name="Gilroy R."/>
            <person name="Ravi A."/>
            <person name="Getino M."/>
            <person name="Pursley I."/>
            <person name="Horton D.L."/>
            <person name="Alikhan N.F."/>
            <person name="Baker D."/>
            <person name="Gharbi K."/>
            <person name="Hall N."/>
            <person name="Watson M."/>
            <person name="Adriaenssens E.M."/>
            <person name="Foster-Nyarko E."/>
            <person name="Jarju S."/>
            <person name="Secka A."/>
            <person name="Antonio M."/>
            <person name="Oren A."/>
            <person name="Chaudhuri R.R."/>
            <person name="La Ragione R."/>
            <person name="Hildebrand F."/>
            <person name="Pallen M.J."/>
        </authorList>
    </citation>
    <scope>NUCLEOTIDE SEQUENCE</scope>
    <source>
        <strain evidence="4">23406</strain>
    </source>
</reference>
<protein>
    <submittedName>
        <fullName evidence="4">Uncharacterized protein</fullName>
    </submittedName>
</protein>
<dbReference type="GO" id="GO:0004553">
    <property type="term" value="F:hydrolase activity, hydrolyzing O-glycosyl compounds"/>
    <property type="evidence" value="ECO:0007669"/>
    <property type="project" value="InterPro"/>
</dbReference>
<evidence type="ECO:0000313" key="4">
    <source>
        <dbReference type="EMBL" id="HIV00542.1"/>
    </source>
</evidence>
<evidence type="ECO:0000259" key="3">
    <source>
        <dbReference type="Pfam" id="PF17189"/>
    </source>
</evidence>
<dbReference type="Gene3D" id="3.20.20.80">
    <property type="entry name" value="Glycosidases"/>
    <property type="match status" value="1"/>
</dbReference>
<name>A0A9D1NCE9_9FIRM</name>
<evidence type="ECO:0000256" key="1">
    <source>
        <dbReference type="SAM" id="Phobius"/>
    </source>
</evidence>
<keyword evidence="1" id="KW-0472">Membrane</keyword>
<dbReference type="InterPro" id="IPR039743">
    <property type="entry name" value="6GAL/EXGAL"/>
</dbReference>
<dbReference type="Pfam" id="PF14587">
    <property type="entry name" value="Glyco_hydr_30_2"/>
    <property type="match status" value="1"/>
</dbReference>
<dbReference type="SUPFAM" id="SSF51445">
    <property type="entry name" value="(Trans)glycosidases"/>
    <property type="match status" value="1"/>
</dbReference>
<gene>
    <name evidence="4" type="ORF">IAB14_05490</name>
</gene>
<keyword evidence="1" id="KW-0812">Transmembrane</keyword>
<accession>A0A9D1NCE9</accession>
<organism evidence="4 5">
    <name type="scientific">Candidatus Stercoripulliclostridium merdipullorum</name>
    <dbReference type="NCBI Taxonomy" id="2840952"/>
    <lineage>
        <taxon>Bacteria</taxon>
        <taxon>Bacillati</taxon>
        <taxon>Bacillota</taxon>
        <taxon>Clostridia</taxon>
        <taxon>Eubacteriales</taxon>
        <taxon>Candidatus Stercoripulliclostridium</taxon>
    </lineage>
</organism>
<feature type="domain" description="Endo-beta-1,6-galactanase-like" evidence="2">
    <location>
        <begin position="58"/>
        <end position="420"/>
    </location>
</feature>
<dbReference type="InterPro" id="IPR033452">
    <property type="entry name" value="GH30_C"/>
</dbReference>
<dbReference type="Proteomes" id="UP000886891">
    <property type="component" value="Unassembled WGS sequence"/>
</dbReference>
<evidence type="ECO:0000259" key="2">
    <source>
        <dbReference type="Pfam" id="PF14587"/>
    </source>
</evidence>